<keyword evidence="5" id="KW-1185">Reference proteome</keyword>
<name>A0ABS9D9L8_9ALTE</name>
<feature type="repeat" description="TPR" evidence="3">
    <location>
        <begin position="63"/>
        <end position="96"/>
    </location>
</feature>
<keyword evidence="1" id="KW-0677">Repeat</keyword>
<evidence type="ECO:0000313" key="5">
    <source>
        <dbReference type="Proteomes" id="UP001521137"/>
    </source>
</evidence>
<feature type="repeat" description="TPR" evidence="3">
    <location>
        <begin position="807"/>
        <end position="840"/>
    </location>
</feature>
<comment type="caution">
    <text evidence="4">The sequence shown here is derived from an EMBL/GenBank/DDBJ whole genome shotgun (WGS) entry which is preliminary data.</text>
</comment>
<dbReference type="PANTHER" id="PTHR44186:SF1">
    <property type="entry name" value="BARDET-BIEDL SYNDROME 4 PROTEIN"/>
    <property type="match status" value="1"/>
</dbReference>
<keyword evidence="2 3" id="KW-0802">TPR repeat</keyword>
<dbReference type="SUPFAM" id="SSF48452">
    <property type="entry name" value="TPR-like"/>
    <property type="match status" value="4"/>
</dbReference>
<dbReference type="Gene3D" id="1.25.40.10">
    <property type="entry name" value="Tetratricopeptide repeat domain"/>
    <property type="match status" value="4"/>
</dbReference>
<dbReference type="Proteomes" id="UP001521137">
    <property type="component" value="Unassembled WGS sequence"/>
</dbReference>
<dbReference type="InterPro" id="IPR014266">
    <property type="entry name" value="PEP-CTERM_TPR_PrsT"/>
</dbReference>
<evidence type="ECO:0000256" key="3">
    <source>
        <dbReference type="PROSITE-ProRule" id="PRU00339"/>
    </source>
</evidence>
<sequence>MKTFCKTGLNLVMVGMLLGGLAGCGQKTSDEYIQEAKQFTVENNANAAILSLKNAIQVDPKSALARFELGQLYLQQKQFENAEKELNRALEYGYDASKVIPLLTQAYHQTGAYSAISKIEHGNAGLTSVERAEIGYFKVLSLVRLNKLEDAKVLIEELASLDTSSIYKPLTAAYMFVVDRNYQEALTQVTALKEQAPQNAELLKLLSQLHLSLRQTDQAIEVFTEYVSLFPEDSQTVFVLAKLLVDTGKAAQADSYIDKLLLINGTNPLLNQLKAATSAAKQEYATALKYAEFAINAGINETSLALIAGYSAYQIQDYTSANRHLSYVASVLPDNHPGLKLLAASQLQLGLTSEVGDVLGRLDSLSEQDAPLFSKASYELLKDGFEKEAEGLVERSTGLSNTAEDLTRLGLLQLSLNNLDGIVNLEEAVAKSPDLEAAQTTLGKAYLATQQFDKALILANEWKTSAPNDIKPFMLAGEVYTKQQKYSEAKNEFKQALSKSPNNVSPQLAMVNLELLQKNVSQASQMLDDILVEYPQNVPALATQYLIAKQEGDASLALSKIQQAFNGDKQNLGLRLLLARVQAAELNYAGSIELLKDLKNGKDLPIGYWKILGQSYIRTNQVTKANQHYDAWLAQQPNNKDANIGKLLLLDNKNKFEDALKVTTGFLNNRDDLQMQLLHLHFLLMSSDYEQAQVKYNLLPESVVDKPLVKGFLARLQLKDKQPELAIENALTAYNASPTTRNLLVILASYEQLKQSAKGTQLLAEHVSKQPNDQTARMLLAERQLGSDVSSAIASYETAIQQNPQNYVARNNLAYLYLQAGQIDKAKEHGEAAVAIKPDNAAALDTLAQIRMAEKDYTEAVKLYDRAVTDQMQNEEIYLNYVDALFAADNAFLAERTLKKREYKLPESIQRVTELKAKFKIQ</sequence>
<feature type="repeat" description="TPR" evidence="3">
    <location>
        <begin position="606"/>
        <end position="639"/>
    </location>
</feature>
<reference evidence="4 5" key="1">
    <citation type="submission" date="2022-01" db="EMBL/GenBank/DDBJ databases">
        <title>Paraglaciecola sp. G1-23.</title>
        <authorList>
            <person name="Jin M.S."/>
            <person name="Han D.M."/>
            <person name="Kim H.M."/>
            <person name="Jeon C.O."/>
        </authorList>
    </citation>
    <scope>NUCLEOTIDE SEQUENCE [LARGE SCALE GENOMIC DNA]</scope>
    <source>
        <strain evidence="4 5">G1-23</strain>
    </source>
</reference>
<proteinExistence type="predicted"/>
<dbReference type="EMBL" id="JAKGAS010000007">
    <property type="protein sequence ID" value="MCF2949082.1"/>
    <property type="molecule type" value="Genomic_DNA"/>
</dbReference>
<feature type="repeat" description="TPR" evidence="3">
    <location>
        <begin position="470"/>
        <end position="503"/>
    </location>
</feature>
<feature type="repeat" description="TPR" evidence="3">
    <location>
        <begin position="841"/>
        <end position="874"/>
    </location>
</feature>
<dbReference type="NCBIfam" id="TIGR02917">
    <property type="entry name" value="PEP_TPR_lipo"/>
    <property type="match status" value="1"/>
</dbReference>
<dbReference type="RefSeq" id="WP_235313143.1">
    <property type="nucleotide sequence ID" value="NZ_JAKGAS010000007.1"/>
</dbReference>
<dbReference type="PROSITE" id="PS51257">
    <property type="entry name" value="PROKAR_LIPOPROTEIN"/>
    <property type="match status" value="1"/>
</dbReference>
<gene>
    <name evidence="4" type="primary">prsT</name>
    <name evidence="4" type="ORF">L0668_13250</name>
</gene>
<accession>A0ABS9D9L8</accession>
<protein>
    <submittedName>
        <fullName evidence="4">PEP-CTERM system TPR-repeat protein PrsT</fullName>
    </submittedName>
</protein>
<evidence type="ECO:0000313" key="4">
    <source>
        <dbReference type="EMBL" id="MCF2949082.1"/>
    </source>
</evidence>
<evidence type="ECO:0000256" key="2">
    <source>
        <dbReference type="ARBA" id="ARBA00022803"/>
    </source>
</evidence>
<dbReference type="PROSITE" id="PS50005">
    <property type="entry name" value="TPR"/>
    <property type="match status" value="6"/>
</dbReference>
<feature type="repeat" description="TPR" evidence="3">
    <location>
        <begin position="200"/>
        <end position="233"/>
    </location>
</feature>
<evidence type="ECO:0000256" key="1">
    <source>
        <dbReference type="ARBA" id="ARBA00022737"/>
    </source>
</evidence>
<organism evidence="4 5">
    <name type="scientific">Paraglaciecola algarum</name>
    <dbReference type="NCBI Taxonomy" id="3050085"/>
    <lineage>
        <taxon>Bacteria</taxon>
        <taxon>Pseudomonadati</taxon>
        <taxon>Pseudomonadota</taxon>
        <taxon>Gammaproteobacteria</taxon>
        <taxon>Alteromonadales</taxon>
        <taxon>Alteromonadaceae</taxon>
        <taxon>Paraglaciecola</taxon>
    </lineage>
</organism>
<dbReference type="Pfam" id="PF14559">
    <property type="entry name" value="TPR_19"/>
    <property type="match status" value="5"/>
</dbReference>
<dbReference type="InterPro" id="IPR011990">
    <property type="entry name" value="TPR-like_helical_dom_sf"/>
</dbReference>
<dbReference type="PANTHER" id="PTHR44186">
    <property type="match status" value="1"/>
</dbReference>
<dbReference type="InterPro" id="IPR019734">
    <property type="entry name" value="TPR_rpt"/>
</dbReference>
<dbReference type="SMART" id="SM00028">
    <property type="entry name" value="TPR"/>
    <property type="match status" value="11"/>
</dbReference>